<proteinExistence type="predicted"/>
<dbReference type="InterPro" id="IPR011051">
    <property type="entry name" value="RmlC_Cupin_sf"/>
</dbReference>
<dbReference type="RefSeq" id="WP_138576607.1">
    <property type="nucleotide sequence ID" value="NZ_CP040818.1"/>
</dbReference>
<keyword evidence="2" id="KW-0659">Purine metabolism</keyword>
<comment type="catalytic activity">
    <reaction evidence="4">
        <text>(S)-ureidoglycolate = urea + glyoxylate</text>
        <dbReference type="Rhea" id="RHEA:11304"/>
        <dbReference type="ChEBI" id="CHEBI:16199"/>
        <dbReference type="ChEBI" id="CHEBI:36655"/>
        <dbReference type="ChEBI" id="CHEBI:57296"/>
        <dbReference type="EC" id="4.3.2.3"/>
    </reaction>
</comment>
<dbReference type="InterPro" id="IPR047233">
    <property type="entry name" value="UAH_cupin"/>
</dbReference>
<reference evidence="5 6" key="1">
    <citation type="submission" date="2019-06" db="EMBL/GenBank/DDBJ databases">
        <title>Genome sequence of Rhodobacteraceae bacterium D4M1.</title>
        <authorList>
            <person name="Cao J."/>
        </authorList>
    </citation>
    <scope>NUCLEOTIDE SEQUENCE [LARGE SCALE GENOMIC DNA]</scope>
    <source>
        <strain evidence="5 6">D4M1</strain>
    </source>
</reference>
<name>A0A5B8FX92_9RHOB</name>
<dbReference type="InterPro" id="IPR024060">
    <property type="entry name" value="Ureidoglycolate_lyase_dom_sf"/>
</dbReference>
<dbReference type="SUPFAM" id="SSF51182">
    <property type="entry name" value="RmlC-like cupins"/>
    <property type="match status" value="1"/>
</dbReference>
<dbReference type="GO" id="GO:0000256">
    <property type="term" value="P:allantoin catabolic process"/>
    <property type="evidence" value="ECO:0007669"/>
    <property type="project" value="InterPro"/>
</dbReference>
<comment type="subunit">
    <text evidence="1">Homodimer.</text>
</comment>
<keyword evidence="3 5" id="KW-0456">Lyase</keyword>
<dbReference type="Pfam" id="PF04115">
    <property type="entry name" value="Ureidogly_lyase"/>
    <property type="match status" value="1"/>
</dbReference>
<dbReference type="PIRSF" id="PIRSF017306">
    <property type="entry name" value="Ureidogly_hydro"/>
    <property type="match status" value="1"/>
</dbReference>
<evidence type="ECO:0000313" key="6">
    <source>
        <dbReference type="Proteomes" id="UP000305888"/>
    </source>
</evidence>
<dbReference type="PANTHER" id="PTHR21221">
    <property type="entry name" value="UREIDOGLYCOLATE HYDROLASE"/>
    <property type="match status" value="1"/>
</dbReference>
<dbReference type="AlphaFoldDB" id="A0A5B8FX92"/>
<dbReference type="EMBL" id="CP040818">
    <property type="protein sequence ID" value="QDL90703.1"/>
    <property type="molecule type" value="Genomic_DNA"/>
</dbReference>
<dbReference type="PANTHER" id="PTHR21221:SF1">
    <property type="entry name" value="UREIDOGLYCOLATE LYASE"/>
    <property type="match status" value="1"/>
</dbReference>
<dbReference type="GO" id="GO:0004848">
    <property type="term" value="F:ureidoglycolate hydrolase activity"/>
    <property type="evidence" value="ECO:0007669"/>
    <property type="project" value="InterPro"/>
</dbReference>
<dbReference type="Gene3D" id="2.60.120.480">
    <property type="entry name" value="Ureidoglycolate hydrolase"/>
    <property type="match status" value="1"/>
</dbReference>
<evidence type="ECO:0000256" key="1">
    <source>
        <dbReference type="ARBA" id="ARBA00011738"/>
    </source>
</evidence>
<evidence type="ECO:0000256" key="3">
    <source>
        <dbReference type="ARBA" id="ARBA00023239"/>
    </source>
</evidence>
<protein>
    <submittedName>
        <fullName evidence="5">Ureidoglycolate lyase</fullName>
    </submittedName>
</protein>
<organism evidence="5 6">
    <name type="scientific">Paroceanicella profunda</name>
    <dbReference type="NCBI Taxonomy" id="2579971"/>
    <lineage>
        <taxon>Bacteria</taxon>
        <taxon>Pseudomonadati</taxon>
        <taxon>Pseudomonadota</taxon>
        <taxon>Alphaproteobacteria</taxon>
        <taxon>Rhodobacterales</taxon>
        <taxon>Paracoccaceae</taxon>
        <taxon>Paroceanicella</taxon>
    </lineage>
</organism>
<evidence type="ECO:0000256" key="2">
    <source>
        <dbReference type="ARBA" id="ARBA00022631"/>
    </source>
</evidence>
<gene>
    <name evidence="5" type="ORF">FDP22_02210</name>
</gene>
<sequence length="156" mass="17061">MSLPDLRPEPLTPESFAPFGRVIWDDPATAKEINAGFTTRYHALATAETDADTVISLFRGRPRPLEIAMLERHPKGSQAFVPLGGADWLAVVAPEPDPAALRLFRCRGVQGLQYATGIWHHPLLVLGAEQDFLVVDRAGPGGNLEETFFAPRHIAL</sequence>
<evidence type="ECO:0000256" key="4">
    <source>
        <dbReference type="ARBA" id="ARBA00047684"/>
    </source>
</evidence>
<dbReference type="OrthoDB" id="9804602at2"/>
<dbReference type="GO" id="GO:0006144">
    <property type="term" value="P:purine nucleobase metabolic process"/>
    <property type="evidence" value="ECO:0007669"/>
    <property type="project" value="UniProtKB-KW"/>
</dbReference>
<accession>A0A5B8FX92</accession>
<dbReference type="CDD" id="cd20298">
    <property type="entry name" value="cupin_UAH"/>
    <property type="match status" value="1"/>
</dbReference>
<evidence type="ECO:0000313" key="5">
    <source>
        <dbReference type="EMBL" id="QDL90703.1"/>
    </source>
</evidence>
<keyword evidence="6" id="KW-1185">Reference proteome</keyword>
<dbReference type="InterPro" id="IPR007247">
    <property type="entry name" value="Ureidogly_lyase"/>
</dbReference>
<dbReference type="Proteomes" id="UP000305888">
    <property type="component" value="Chromosome"/>
</dbReference>
<dbReference type="KEGG" id="ppru:FDP22_02210"/>
<dbReference type="GO" id="GO:0050385">
    <property type="term" value="F:ureidoglycolate lyase activity"/>
    <property type="evidence" value="ECO:0007669"/>
    <property type="project" value="UniProtKB-EC"/>
</dbReference>